<accession>A0ACC2MFI6</accession>
<gene>
    <name evidence="1" type="ORF">MRB53_006217</name>
</gene>
<dbReference type="EMBL" id="CM056810">
    <property type="protein sequence ID" value="KAJ8644469.1"/>
    <property type="molecule type" value="Genomic_DNA"/>
</dbReference>
<evidence type="ECO:0000313" key="1">
    <source>
        <dbReference type="EMBL" id="KAJ8644469.1"/>
    </source>
</evidence>
<evidence type="ECO:0000313" key="2">
    <source>
        <dbReference type="Proteomes" id="UP001234297"/>
    </source>
</evidence>
<reference evidence="1 2" key="1">
    <citation type="journal article" date="2022" name="Hortic Res">
        <title>A haplotype resolved chromosomal level avocado genome allows analysis of novel avocado genes.</title>
        <authorList>
            <person name="Nath O."/>
            <person name="Fletcher S.J."/>
            <person name="Hayward A."/>
            <person name="Shaw L.M."/>
            <person name="Masouleh A.K."/>
            <person name="Furtado A."/>
            <person name="Henry R.J."/>
            <person name="Mitter N."/>
        </authorList>
    </citation>
    <scope>NUCLEOTIDE SEQUENCE [LARGE SCALE GENOMIC DNA]</scope>
    <source>
        <strain evidence="2">cv. Hass</strain>
    </source>
</reference>
<protein>
    <submittedName>
        <fullName evidence="1">Uncharacterized protein</fullName>
    </submittedName>
</protein>
<comment type="caution">
    <text evidence="1">The sequence shown here is derived from an EMBL/GenBank/DDBJ whole genome shotgun (WGS) entry which is preliminary data.</text>
</comment>
<sequence length="130" mass="14259">MLQSLEIGLHIIDGKEGLVHQGLHFLPGGITMRLPLSSSHGFCMFPPSQNSALQLHGCDLDLTVIWDHSIVKDLLVGFDPHNEVISMKATVIFEDLNLEVENVTLALLPSWSTVIISIASPMEETVVFSI</sequence>
<dbReference type="Proteomes" id="UP001234297">
    <property type="component" value="Chromosome 2"/>
</dbReference>
<organism evidence="1 2">
    <name type="scientific">Persea americana</name>
    <name type="common">Avocado</name>
    <dbReference type="NCBI Taxonomy" id="3435"/>
    <lineage>
        <taxon>Eukaryota</taxon>
        <taxon>Viridiplantae</taxon>
        <taxon>Streptophyta</taxon>
        <taxon>Embryophyta</taxon>
        <taxon>Tracheophyta</taxon>
        <taxon>Spermatophyta</taxon>
        <taxon>Magnoliopsida</taxon>
        <taxon>Magnoliidae</taxon>
        <taxon>Laurales</taxon>
        <taxon>Lauraceae</taxon>
        <taxon>Persea</taxon>
    </lineage>
</organism>
<name>A0ACC2MFI6_PERAE</name>
<keyword evidence="2" id="KW-1185">Reference proteome</keyword>
<proteinExistence type="predicted"/>